<keyword evidence="6" id="KW-1185">Reference proteome</keyword>
<dbReference type="GO" id="GO:0030897">
    <property type="term" value="C:HOPS complex"/>
    <property type="evidence" value="ECO:0007669"/>
    <property type="project" value="TreeGrafter"/>
</dbReference>
<gene>
    <name evidence="5" type="ORF">EXIGLDRAFT_728918</name>
</gene>
<evidence type="ECO:0000256" key="2">
    <source>
        <dbReference type="PIRNR" id="PIRNR007949"/>
    </source>
</evidence>
<keyword evidence="2" id="KW-0813">Transport</keyword>
<dbReference type="AlphaFoldDB" id="A0A165LN95"/>
<dbReference type="Gene3D" id="1.10.150.780">
    <property type="entry name" value="Vps16, C-terminal region"/>
    <property type="match status" value="1"/>
</dbReference>
<evidence type="ECO:0000313" key="6">
    <source>
        <dbReference type="Proteomes" id="UP000077266"/>
    </source>
</evidence>
<dbReference type="Pfam" id="PF04840">
    <property type="entry name" value="Vps16_C"/>
    <property type="match status" value="1"/>
</dbReference>
<evidence type="ECO:0000259" key="3">
    <source>
        <dbReference type="Pfam" id="PF04840"/>
    </source>
</evidence>
<dbReference type="GO" id="GO:0003779">
    <property type="term" value="F:actin binding"/>
    <property type="evidence" value="ECO:0007669"/>
    <property type="project" value="TreeGrafter"/>
</dbReference>
<dbReference type="InterPro" id="IPR016534">
    <property type="entry name" value="VPS16"/>
</dbReference>
<name>A0A165LN95_EXIGL</name>
<dbReference type="InterPro" id="IPR006925">
    <property type="entry name" value="Vps16_C"/>
</dbReference>
<dbReference type="Proteomes" id="UP000077266">
    <property type="component" value="Unassembled WGS sequence"/>
</dbReference>
<dbReference type="InterPro" id="IPR038132">
    <property type="entry name" value="Vps16_C_sf"/>
</dbReference>
<dbReference type="PIRSF" id="PIRSF007949">
    <property type="entry name" value="VPS16"/>
    <property type="match status" value="1"/>
</dbReference>
<dbReference type="FunCoup" id="A0A165LN95">
    <property type="interactions" value="891"/>
</dbReference>
<dbReference type="Pfam" id="PF04841">
    <property type="entry name" value="Vps16_N"/>
    <property type="match status" value="1"/>
</dbReference>
<dbReference type="GO" id="GO:0006886">
    <property type="term" value="P:intracellular protein transport"/>
    <property type="evidence" value="ECO:0007669"/>
    <property type="project" value="InterPro"/>
</dbReference>
<sequence length="850" mass="93880">MDDEENPTASWAAMPDSSAFYRKLSVYQLQWPIHDLSDYVIAGARYGGPLALMRDATKMLAMPRMGSSSRQSIQIFSSSGEAINTISWDQGRIIRFGWTFDERLVVLNEEGIYRLYDLRGDYAQHSLGPEAGEMGVIDARIYENGLVAMTGAMPGTSIGLLEVKGWIGGKPISLASPGLTEPPHAWSIVPPDVFISRHVEVLLASEATIIAVDALEAADQHLARGPFLHVAPSPNGKRLALLTATNVLWVVSSDFQNSLVEFDVNAAAHDAGASSGALVQYVQWCGDDAVFVGLDGLTLLVGPGPSLPYFYPSATFAVSEIDGIRVFSADTCDFVQKVPKNALDVFLPGSTEPSAILHDAWMHFTKRSPRADEAVRHIRPELASAVDACVDIAGWEWNVRTQRALLNAAKYGRAFLDSYNPTDFVLMGQTLKVLNAVRFYEIGIPITYAQFVHTSPSHLLVRLTARSQHLLALRIAAYLSMKPDAVLKHWASAKIARAKKADGSSEDDATVCKTIVEKFNQLGGGEVSYADIARRAWEVGRLALAIQLLEHEPRPADQVPLLLEMKDDKRALLKAVDSGDTDLVYTVLLDLHRRLPLGDFFRMVEDGGPRLAPAANLLQVYARQQDREMLRDFYYADDRRVASAILALEEAVGMDDPAAKAASIKAAQKFFSEDKGSAFEAKMMDENLRLLAFQQELEKDVDHKVKFVGLSVSETIKLCLVNGLSKKAERVKKDWAVPDKRFWYIKLQALTQLGDFEGLSQFVKSKKSPIGYEPIVHHLAETGHAKEALAYVPLVEQKKRVDLYAACGDWQAAGKECIALKDRTRLENVTRMCTDALARRELETMLRSFG</sequence>
<dbReference type="PANTHER" id="PTHR12811:SF0">
    <property type="entry name" value="VACUOLAR PROTEIN SORTING-ASSOCIATED PROTEIN 16 HOMOLOG"/>
    <property type="match status" value="1"/>
</dbReference>
<dbReference type="EMBL" id="KV425922">
    <property type="protein sequence ID" value="KZV98088.1"/>
    <property type="molecule type" value="Genomic_DNA"/>
</dbReference>
<protein>
    <recommendedName>
        <fullName evidence="2">Probable vacuolar protein sorting-associated protein 16 homolog</fullName>
    </recommendedName>
</protein>
<dbReference type="InterPro" id="IPR006926">
    <property type="entry name" value="Vps16_N"/>
</dbReference>
<evidence type="ECO:0000256" key="1">
    <source>
        <dbReference type="ARBA" id="ARBA00009250"/>
    </source>
</evidence>
<evidence type="ECO:0000313" key="5">
    <source>
        <dbReference type="EMBL" id="KZV98088.1"/>
    </source>
</evidence>
<dbReference type="InterPro" id="IPR036322">
    <property type="entry name" value="WD40_repeat_dom_sf"/>
</dbReference>
<dbReference type="OrthoDB" id="1792at2759"/>
<accession>A0A165LN95</accession>
<proteinExistence type="inferred from homology"/>
<feature type="domain" description="Vps16 C-terminal" evidence="3">
    <location>
        <begin position="527"/>
        <end position="836"/>
    </location>
</feature>
<evidence type="ECO:0000259" key="4">
    <source>
        <dbReference type="Pfam" id="PF04841"/>
    </source>
</evidence>
<dbReference type="SUPFAM" id="SSF50978">
    <property type="entry name" value="WD40 repeat-like"/>
    <property type="match status" value="1"/>
</dbReference>
<comment type="similarity">
    <text evidence="1 2">Belongs to the VPS16 family.</text>
</comment>
<dbReference type="PANTHER" id="PTHR12811">
    <property type="entry name" value="VACUOLAR PROTEIN SORTING VPS16"/>
    <property type="match status" value="1"/>
</dbReference>
<dbReference type="InParanoid" id="A0A165LN95"/>
<organism evidence="5 6">
    <name type="scientific">Exidia glandulosa HHB12029</name>
    <dbReference type="NCBI Taxonomy" id="1314781"/>
    <lineage>
        <taxon>Eukaryota</taxon>
        <taxon>Fungi</taxon>
        <taxon>Dikarya</taxon>
        <taxon>Basidiomycota</taxon>
        <taxon>Agaricomycotina</taxon>
        <taxon>Agaricomycetes</taxon>
        <taxon>Auriculariales</taxon>
        <taxon>Exidiaceae</taxon>
        <taxon>Exidia</taxon>
    </lineage>
</organism>
<keyword evidence="2" id="KW-0653">Protein transport</keyword>
<dbReference type="STRING" id="1314781.A0A165LN95"/>
<dbReference type="GO" id="GO:0016197">
    <property type="term" value="P:endosomal transport"/>
    <property type="evidence" value="ECO:0007669"/>
    <property type="project" value="TreeGrafter"/>
</dbReference>
<reference evidence="5 6" key="1">
    <citation type="journal article" date="2016" name="Mol. Biol. Evol.">
        <title>Comparative Genomics of Early-Diverging Mushroom-Forming Fungi Provides Insights into the Origins of Lignocellulose Decay Capabilities.</title>
        <authorList>
            <person name="Nagy L.G."/>
            <person name="Riley R."/>
            <person name="Tritt A."/>
            <person name="Adam C."/>
            <person name="Daum C."/>
            <person name="Floudas D."/>
            <person name="Sun H."/>
            <person name="Yadav J.S."/>
            <person name="Pangilinan J."/>
            <person name="Larsson K.H."/>
            <person name="Matsuura K."/>
            <person name="Barry K."/>
            <person name="Labutti K."/>
            <person name="Kuo R."/>
            <person name="Ohm R.A."/>
            <person name="Bhattacharya S.S."/>
            <person name="Shirouzu T."/>
            <person name="Yoshinaga Y."/>
            <person name="Martin F.M."/>
            <person name="Grigoriev I.V."/>
            <person name="Hibbett D.S."/>
        </authorList>
    </citation>
    <scope>NUCLEOTIDE SEQUENCE [LARGE SCALE GENOMIC DNA]</scope>
    <source>
        <strain evidence="5 6">HHB12029</strain>
    </source>
</reference>
<dbReference type="GO" id="GO:0042144">
    <property type="term" value="P:vacuole fusion, non-autophagic"/>
    <property type="evidence" value="ECO:0007669"/>
    <property type="project" value="TreeGrafter"/>
</dbReference>
<comment type="function">
    <text evidence="2">Essential for vacuolar protein sorting. Required for vacuole biogenesis, stability and to maintain vacuole morphology.</text>
</comment>
<dbReference type="GO" id="GO:0005768">
    <property type="term" value="C:endosome"/>
    <property type="evidence" value="ECO:0007669"/>
    <property type="project" value="TreeGrafter"/>
</dbReference>
<feature type="domain" description="Vps16 N-terminal" evidence="4">
    <location>
        <begin position="7"/>
        <end position="425"/>
    </location>
</feature>